<keyword evidence="5 8" id="KW-1133">Transmembrane helix</keyword>
<evidence type="ECO:0000256" key="4">
    <source>
        <dbReference type="ARBA" id="ARBA00022692"/>
    </source>
</evidence>
<dbReference type="Pfam" id="PF01529">
    <property type="entry name" value="DHHC"/>
    <property type="match status" value="1"/>
</dbReference>
<dbReference type="GO" id="GO:0019706">
    <property type="term" value="F:protein-cysteine S-palmitoyltransferase activity"/>
    <property type="evidence" value="ECO:0007669"/>
    <property type="project" value="UniProtKB-EC"/>
</dbReference>
<dbReference type="InterPro" id="IPR001594">
    <property type="entry name" value="Palmitoyltrfase_DHHC"/>
</dbReference>
<gene>
    <name evidence="10" type="ORF">HPP92_006369</name>
</gene>
<accession>A0A835VAV7</accession>
<evidence type="ECO:0000256" key="1">
    <source>
        <dbReference type="ARBA" id="ARBA00004141"/>
    </source>
</evidence>
<dbReference type="AlphaFoldDB" id="A0A835VAV7"/>
<evidence type="ECO:0000313" key="11">
    <source>
        <dbReference type="Proteomes" id="UP000639772"/>
    </source>
</evidence>
<evidence type="ECO:0000256" key="5">
    <source>
        <dbReference type="ARBA" id="ARBA00022989"/>
    </source>
</evidence>
<name>A0A835VAV7_VANPL</name>
<dbReference type="OrthoDB" id="331948at2759"/>
<protein>
    <recommendedName>
        <fullName evidence="8">S-acyltransferase</fullName>
        <ecNumber evidence="8">2.3.1.225</ecNumber>
    </recommendedName>
    <alternativeName>
        <fullName evidence="8">Palmitoyltransferase</fullName>
    </alternativeName>
</protein>
<keyword evidence="6 8" id="KW-0472">Membrane</keyword>
<organism evidence="10 11">
    <name type="scientific">Vanilla planifolia</name>
    <name type="common">Vanilla</name>
    <dbReference type="NCBI Taxonomy" id="51239"/>
    <lineage>
        <taxon>Eukaryota</taxon>
        <taxon>Viridiplantae</taxon>
        <taxon>Streptophyta</taxon>
        <taxon>Embryophyta</taxon>
        <taxon>Tracheophyta</taxon>
        <taxon>Spermatophyta</taxon>
        <taxon>Magnoliopsida</taxon>
        <taxon>Liliopsida</taxon>
        <taxon>Asparagales</taxon>
        <taxon>Orchidaceae</taxon>
        <taxon>Vanilloideae</taxon>
        <taxon>Vanilleae</taxon>
        <taxon>Vanilla</taxon>
    </lineage>
</organism>
<dbReference type="Proteomes" id="UP000639772">
    <property type="component" value="Chromosome 3"/>
</dbReference>
<evidence type="ECO:0000259" key="9">
    <source>
        <dbReference type="Pfam" id="PF01529"/>
    </source>
</evidence>
<evidence type="ECO:0000256" key="7">
    <source>
        <dbReference type="ARBA" id="ARBA00023315"/>
    </source>
</evidence>
<feature type="domain" description="Palmitoyltransferase DHHC" evidence="9">
    <location>
        <begin position="116"/>
        <end position="239"/>
    </location>
</feature>
<reference evidence="10 11" key="1">
    <citation type="journal article" date="2020" name="Nat. Food">
        <title>A phased Vanilla planifolia genome enables genetic improvement of flavour and production.</title>
        <authorList>
            <person name="Hasing T."/>
            <person name="Tang H."/>
            <person name="Brym M."/>
            <person name="Khazi F."/>
            <person name="Huang T."/>
            <person name="Chambers A.H."/>
        </authorList>
    </citation>
    <scope>NUCLEOTIDE SEQUENCE [LARGE SCALE GENOMIC DNA]</scope>
    <source>
        <tissue evidence="10">Leaf</tissue>
    </source>
</reference>
<dbReference type="PANTHER" id="PTHR12246">
    <property type="entry name" value="PALMITOYLTRANSFERASE ZDHHC16"/>
    <property type="match status" value="1"/>
</dbReference>
<feature type="transmembrane region" description="Helical" evidence="8">
    <location>
        <begin position="64"/>
        <end position="84"/>
    </location>
</feature>
<evidence type="ECO:0000256" key="3">
    <source>
        <dbReference type="ARBA" id="ARBA00022679"/>
    </source>
</evidence>
<feature type="transmembrane region" description="Helical" evidence="8">
    <location>
        <begin position="201"/>
        <end position="229"/>
    </location>
</feature>
<dbReference type="PROSITE" id="PS50216">
    <property type="entry name" value="DHHC"/>
    <property type="match status" value="1"/>
</dbReference>
<evidence type="ECO:0000256" key="2">
    <source>
        <dbReference type="ARBA" id="ARBA00008574"/>
    </source>
</evidence>
<comment type="caution">
    <text evidence="10">The sequence shown here is derived from an EMBL/GenBank/DDBJ whole genome shotgun (WGS) entry which is preliminary data.</text>
</comment>
<feature type="transmembrane region" description="Helical" evidence="8">
    <location>
        <begin position="162"/>
        <end position="186"/>
    </location>
</feature>
<keyword evidence="7 8" id="KW-0012">Acyltransferase</keyword>
<comment type="subcellular location">
    <subcellularLocation>
        <location evidence="1">Membrane</location>
        <topology evidence="1">Multi-pass membrane protein</topology>
    </subcellularLocation>
</comment>
<comment type="similarity">
    <text evidence="2 8">Belongs to the DHHC palmitoyltransferase family.</text>
</comment>
<sequence length="306" mass="34232">MGQERNSAASSSGYVSGGGRRVAERPRYVTLPIMMVLAVIGYVYYVTVFGVIEDWLVLTTAAGLWNAVSFSSLAFMSLVTYVIAITRDPGRVPFSFTPDVEDSQVTLYEIKRKGGDLRYCQKCALYKPPRAHHCRVCKTCVLRMDHHCVWINNCVGHANYKVFFLFTLYTVAACFHSLALLLGFVYDVHRGQIHNGGSVKISHIICGLVVFPLCLALGVLLVWHIYLILQNKTTIEHYEGVRATWIAKKAGNNYKHPYDLGIYENLISVLGPNIACWVWPTTSHIGSGTQFLASHENKHPDRSLTS</sequence>
<keyword evidence="4 8" id="KW-0812">Transmembrane</keyword>
<dbReference type="EC" id="2.3.1.225" evidence="8"/>
<evidence type="ECO:0000256" key="6">
    <source>
        <dbReference type="ARBA" id="ARBA00023136"/>
    </source>
</evidence>
<proteinExistence type="inferred from homology"/>
<comment type="catalytic activity">
    <reaction evidence="8">
        <text>L-cysteinyl-[protein] + hexadecanoyl-CoA = S-hexadecanoyl-L-cysteinyl-[protein] + CoA</text>
        <dbReference type="Rhea" id="RHEA:36683"/>
        <dbReference type="Rhea" id="RHEA-COMP:10131"/>
        <dbReference type="Rhea" id="RHEA-COMP:11032"/>
        <dbReference type="ChEBI" id="CHEBI:29950"/>
        <dbReference type="ChEBI" id="CHEBI:57287"/>
        <dbReference type="ChEBI" id="CHEBI:57379"/>
        <dbReference type="ChEBI" id="CHEBI:74151"/>
        <dbReference type="EC" id="2.3.1.225"/>
    </reaction>
</comment>
<feature type="transmembrane region" description="Helical" evidence="8">
    <location>
        <begin position="28"/>
        <end position="52"/>
    </location>
</feature>
<evidence type="ECO:0000256" key="8">
    <source>
        <dbReference type="RuleBase" id="RU079119"/>
    </source>
</evidence>
<dbReference type="EMBL" id="JADCNM010000003">
    <property type="protein sequence ID" value="KAG0489506.1"/>
    <property type="molecule type" value="Genomic_DNA"/>
</dbReference>
<evidence type="ECO:0000313" key="10">
    <source>
        <dbReference type="EMBL" id="KAG0489506.1"/>
    </source>
</evidence>
<comment type="domain">
    <text evidence="8">The DHHC domain is required for palmitoyltransferase activity.</text>
</comment>
<dbReference type="GO" id="GO:0016020">
    <property type="term" value="C:membrane"/>
    <property type="evidence" value="ECO:0007669"/>
    <property type="project" value="UniProtKB-SubCell"/>
</dbReference>
<dbReference type="InterPro" id="IPR039859">
    <property type="entry name" value="PFA4/ZDH16/20/ERF2-like"/>
</dbReference>
<keyword evidence="3 8" id="KW-0808">Transferase</keyword>